<dbReference type="Proteomes" id="UP000092993">
    <property type="component" value="Unassembled WGS sequence"/>
</dbReference>
<dbReference type="GO" id="GO:0008168">
    <property type="term" value="F:methyltransferase activity"/>
    <property type="evidence" value="ECO:0007669"/>
    <property type="project" value="UniProtKB-KW"/>
</dbReference>
<keyword evidence="5 12" id="KW-0812">Transmembrane</keyword>
<evidence type="ECO:0000256" key="12">
    <source>
        <dbReference type="SAM" id="Phobius"/>
    </source>
</evidence>
<keyword evidence="3" id="KW-0808">Transferase</keyword>
<proteinExistence type="predicted"/>
<evidence type="ECO:0000256" key="7">
    <source>
        <dbReference type="ARBA" id="ARBA00022989"/>
    </source>
</evidence>
<feature type="transmembrane region" description="Helical" evidence="12">
    <location>
        <begin position="148"/>
        <end position="172"/>
    </location>
</feature>
<keyword evidence="6" id="KW-0256">Endoplasmic reticulum</keyword>
<dbReference type="Gene3D" id="1.20.120.1630">
    <property type="match status" value="1"/>
</dbReference>
<keyword evidence="10" id="KW-0594">Phospholipid biosynthesis</keyword>
<evidence type="ECO:0000313" key="14">
    <source>
        <dbReference type="Proteomes" id="UP000092993"/>
    </source>
</evidence>
<reference evidence="13 14" key="1">
    <citation type="submission" date="2016-03" db="EMBL/GenBank/DDBJ databases">
        <title>Whole genome sequencing of Grifola frondosa 9006-11.</title>
        <authorList>
            <person name="Min B."/>
            <person name="Park H."/>
            <person name="Kim J.-G."/>
            <person name="Cho H."/>
            <person name="Oh Y.-L."/>
            <person name="Kong W.-S."/>
            <person name="Choi I.-G."/>
        </authorList>
    </citation>
    <scope>NUCLEOTIDE SEQUENCE [LARGE SCALE GENOMIC DNA]</scope>
    <source>
        <strain evidence="13 14">9006-11</strain>
    </source>
</reference>
<keyword evidence="11" id="KW-1208">Phospholipid metabolism</keyword>
<evidence type="ECO:0000256" key="1">
    <source>
        <dbReference type="ARBA" id="ARBA00004127"/>
    </source>
</evidence>
<dbReference type="GO" id="GO:0012505">
    <property type="term" value="C:endomembrane system"/>
    <property type="evidence" value="ECO:0007669"/>
    <property type="project" value="UniProtKB-SubCell"/>
</dbReference>
<gene>
    <name evidence="13" type="ORF">A0H81_06272</name>
</gene>
<evidence type="ECO:0000256" key="9">
    <source>
        <dbReference type="ARBA" id="ARBA00023136"/>
    </source>
</evidence>
<evidence type="ECO:0000256" key="6">
    <source>
        <dbReference type="ARBA" id="ARBA00022824"/>
    </source>
</evidence>
<keyword evidence="4" id="KW-0949">S-adenosyl-L-methionine</keyword>
<name>A0A1C7M9U1_GRIFR</name>
<keyword evidence="8" id="KW-0443">Lipid metabolism</keyword>
<dbReference type="EMBL" id="LUGG01000006">
    <property type="protein sequence ID" value="OBZ73651.1"/>
    <property type="molecule type" value="Genomic_DNA"/>
</dbReference>
<keyword evidence="14" id="KW-1185">Reference proteome</keyword>
<dbReference type="GO" id="GO:0006656">
    <property type="term" value="P:phosphatidylcholine biosynthetic process"/>
    <property type="evidence" value="ECO:0007669"/>
    <property type="project" value="UniProtKB-UniPathway"/>
</dbReference>
<evidence type="ECO:0000256" key="4">
    <source>
        <dbReference type="ARBA" id="ARBA00022691"/>
    </source>
</evidence>
<dbReference type="Pfam" id="PF04191">
    <property type="entry name" value="PEMT"/>
    <property type="match status" value="1"/>
</dbReference>
<dbReference type="UniPathway" id="UPA00753"/>
<evidence type="ECO:0000256" key="2">
    <source>
        <dbReference type="ARBA" id="ARBA00022516"/>
    </source>
</evidence>
<dbReference type="InterPro" id="IPR007318">
    <property type="entry name" value="Phopholipid_MeTrfase"/>
</dbReference>
<comment type="subcellular location">
    <subcellularLocation>
        <location evidence="1">Endomembrane system</location>
        <topology evidence="1">Multi-pass membrane protein</topology>
    </subcellularLocation>
</comment>
<dbReference type="OMA" id="FRRASWI"/>
<evidence type="ECO:0000313" key="13">
    <source>
        <dbReference type="EMBL" id="OBZ73651.1"/>
    </source>
</evidence>
<organism evidence="13 14">
    <name type="scientific">Grifola frondosa</name>
    <name type="common">Maitake</name>
    <name type="synonym">Polyporus frondosus</name>
    <dbReference type="NCBI Taxonomy" id="5627"/>
    <lineage>
        <taxon>Eukaryota</taxon>
        <taxon>Fungi</taxon>
        <taxon>Dikarya</taxon>
        <taxon>Basidiomycota</taxon>
        <taxon>Agaricomycotina</taxon>
        <taxon>Agaricomycetes</taxon>
        <taxon>Polyporales</taxon>
        <taxon>Grifolaceae</taxon>
        <taxon>Grifola</taxon>
    </lineage>
</organism>
<evidence type="ECO:0000256" key="5">
    <source>
        <dbReference type="ARBA" id="ARBA00022692"/>
    </source>
</evidence>
<dbReference type="AlphaFoldDB" id="A0A1C7M9U1"/>
<evidence type="ECO:0000256" key="10">
    <source>
        <dbReference type="ARBA" id="ARBA00023209"/>
    </source>
</evidence>
<protein>
    <submittedName>
        <fullName evidence="13">Uncharacterized protein</fullName>
    </submittedName>
</protein>
<dbReference type="PANTHER" id="PTHR43847">
    <property type="entry name" value="BLL3993 PROTEIN"/>
    <property type="match status" value="1"/>
</dbReference>
<accession>A0A1C7M9U1</accession>
<feature type="transmembrane region" description="Helical" evidence="12">
    <location>
        <begin position="192"/>
        <end position="210"/>
    </location>
</feature>
<evidence type="ECO:0000256" key="8">
    <source>
        <dbReference type="ARBA" id="ARBA00023098"/>
    </source>
</evidence>
<evidence type="ECO:0000256" key="11">
    <source>
        <dbReference type="ARBA" id="ARBA00023264"/>
    </source>
</evidence>
<keyword evidence="9 12" id="KW-0472">Membrane</keyword>
<keyword evidence="2" id="KW-0444">Lipid biosynthesis</keyword>
<dbReference type="OrthoDB" id="422086at2759"/>
<keyword evidence="3" id="KW-0489">Methyltransferase</keyword>
<sequence>MDLSYPLLKIPFLLSVGYLAHLAGTSPQGSPKESEEAKFVGVEQKGSRTIITTVSPIIKSVVTLSCLAESAVILAHNFPAHPLAAPVLDVLSRSTSATGVRLSSTFLAGWGLFATGTLIRVACYRYLGRFFTFKLALRDEHRLITSGPYAVVRHPAYTGAIVLFAGIAMFQLGPGSWWRECMGLWDSVPGKALTAVWMGVLSAIPISVFMRTGAEDKILRDEFKMQWDVWARNTPYKLIPGIY</sequence>
<evidence type="ECO:0000256" key="3">
    <source>
        <dbReference type="ARBA" id="ARBA00022603"/>
    </source>
</evidence>
<keyword evidence="7 12" id="KW-1133">Transmembrane helix</keyword>
<comment type="caution">
    <text evidence="13">The sequence shown here is derived from an EMBL/GenBank/DDBJ whole genome shotgun (WGS) entry which is preliminary data.</text>
</comment>
<dbReference type="STRING" id="5627.A0A1C7M9U1"/>
<dbReference type="InterPro" id="IPR052527">
    <property type="entry name" value="Metal_cation-efflux_comp"/>
</dbReference>
<dbReference type="GO" id="GO:0032259">
    <property type="term" value="P:methylation"/>
    <property type="evidence" value="ECO:0007669"/>
    <property type="project" value="UniProtKB-KW"/>
</dbReference>
<feature type="transmembrane region" description="Helical" evidence="12">
    <location>
        <begin position="107"/>
        <end position="127"/>
    </location>
</feature>
<dbReference type="PANTHER" id="PTHR43847:SF1">
    <property type="entry name" value="BLL3993 PROTEIN"/>
    <property type="match status" value="1"/>
</dbReference>
<dbReference type="PROSITE" id="PS50244">
    <property type="entry name" value="S5A_REDUCTASE"/>
    <property type="match status" value="1"/>
</dbReference>